<evidence type="ECO:0000259" key="6">
    <source>
        <dbReference type="Pfam" id="PF02826"/>
    </source>
</evidence>
<dbReference type="AlphaFoldDB" id="A7IJ69"/>
<evidence type="ECO:0000256" key="3">
    <source>
        <dbReference type="ARBA" id="ARBA00023027"/>
    </source>
</evidence>
<accession>A7IJ69</accession>
<dbReference type="PANTHER" id="PTHR10996">
    <property type="entry name" value="2-HYDROXYACID DEHYDROGENASE-RELATED"/>
    <property type="match status" value="1"/>
</dbReference>
<evidence type="ECO:0000256" key="2">
    <source>
        <dbReference type="ARBA" id="ARBA00023002"/>
    </source>
</evidence>
<dbReference type="GO" id="GO:0005829">
    <property type="term" value="C:cytosol"/>
    <property type="evidence" value="ECO:0007669"/>
    <property type="project" value="TreeGrafter"/>
</dbReference>
<sequence length="359" mass="37081">MCGLILAGLILAARKERRGGPPPERSAPLPASRPKILITTRLFDDAATRFLEAQGFEVVPSGLPGDALDSNIPDADLNALLEGAAGWIVGQRAVTRDVLAAHPQLKVIARRGVGYDRVDVDAARDLGRVVTIAAGANDPAVADHTIALMLAVLRRLKASQAAIARGDWRVLVGADLTGKTVGLIGFGRIGRQVARRLSGFDVTVLVTSRTPDPEAAGVTFVALDELIARSDVVSLHAPLVPETRHVINAATLKAMKRSAVVVNTSRGGLIDDATLLAALEAGEIAGAGLDVFEAEADEALHPLAEALAARENVVATAHAAGSSEEALARGNLISAQCVAAALAGAPFPPGCLIADGRVK</sequence>
<dbReference type="Proteomes" id="UP000002417">
    <property type="component" value="Chromosome"/>
</dbReference>
<dbReference type="Pfam" id="PF02826">
    <property type="entry name" value="2-Hacid_dh_C"/>
    <property type="match status" value="1"/>
</dbReference>
<dbReference type="EMBL" id="CP000781">
    <property type="protein sequence ID" value="ABS68062.1"/>
    <property type="molecule type" value="Genomic_DNA"/>
</dbReference>
<feature type="domain" description="D-isomer specific 2-hydroxyacid dehydrogenase catalytic" evidence="5">
    <location>
        <begin position="38"/>
        <end position="346"/>
    </location>
</feature>
<dbReference type="FunFam" id="3.40.50.720:FF:000203">
    <property type="entry name" value="D-3-phosphoglycerate dehydrogenase (SerA)"/>
    <property type="match status" value="1"/>
</dbReference>
<dbReference type="Pfam" id="PF00389">
    <property type="entry name" value="2-Hacid_dh"/>
    <property type="match status" value="1"/>
</dbReference>
<dbReference type="Gene3D" id="3.40.50.720">
    <property type="entry name" value="NAD(P)-binding Rossmann-like Domain"/>
    <property type="match status" value="2"/>
</dbReference>
<protein>
    <submittedName>
        <fullName evidence="7">D-isomer specific 2-hydroxyacid dehydrogenase NAD-binding</fullName>
    </submittedName>
</protein>
<dbReference type="InterPro" id="IPR029753">
    <property type="entry name" value="D-isomer_DH_CS"/>
</dbReference>
<dbReference type="GO" id="GO:0016618">
    <property type="term" value="F:hydroxypyruvate reductase [NAD(P)H] activity"/>
    <property type="evidence" value="ECO:0007669"/>
    <property type="project" value="TreeGrafter"/>
</dbReference>
<dbReference type="KEGG" id="xau:Xaut_2822"/>
<dbReference type="InterPro" id="IPR050223">
    <property type="entry name" value="D-isomer_2-hydroxyacid_DH"/>
</dbReference>
<dbReference type="InterPro" id="IPR006140">
    <property type="entry name" value="D-isomer_DH_NAD-bd"/>
</dbReference>
<dbReference type="eggNOG" id="COG1052">
    <property type="taxonomic scope" value="Bacteria"/>
</dbReference>
<organism evidence="7 8">
    <name type="scientific">Xanthobacter autotrophicus (strain ATCC BAA-1158 / Py2)</name>
    <dbReference type="NCBI Taxonomy" id="78245"/>
    <lineage>
        <taxon>Bacteria</taxon>
        <taxon>Pseudomonadati</taxon>
        <taxon>Pseudomonadota</taxon>
        <taxon>Alphaproteobacteria</taxon>
        <taxon>Hyphomicrobiales</taxon>
        <taxon>Xanthobacteraceae</taxon>
        <taxon>Xanthobacter</taxon>
    </lineage>
</organism>
<dbReference type="PhylomeDB" id="A7IJ69"/>
<dbReference type="PROSITE" id="PS00671">
    <property type="entry name" value="D_2_HYDROXYACID_DH_3"/>
    <property type="match status" value="1"/>
</dbReference>
<evidence type="ECO:0000313" key="7">
    <source>
        <dbReference type="EMBL" id="ABS68062.1"/>
    </source>
</evidence>
<keyword evidence="2 4" id="KW-0560">Oxidoreductase</keyword>
<dbReference type="InterPro" id="IPR006139">
    <property type="entry name" value="D-isomer_2_OHA_DH_cat_dom"/>
</dbReference>
<dbReference type="InterPro" id="IPR036291">
    <property type="entry name" value="NAD(P)-bd_dom_sf"/>
</dbReference>
<evidence type="ECO:0000256" key="4">
    <source>
        <dbReference type="RuleBase" id="RU003719"/>
    </source>
</evidence>
<comment type="similarity">
    <text evidence="1 4">Belongs to the D-isomer specific 2-hydroxyacid dehydrogenase family.</text>
</comment>
<dbReference type="HOGENOM" id="CLU_019796_1_3_5"/>
<keyword evidence="8" id="KW-1185">Reference proteome</keyword>
<dbReference type="CDD" id="cd12172">
    <property type="entry name" value="PGDH_like_2"/>
    <property type="match status" value="1"/>
</dbReference>
<dbReference type="PROSITE" id="PS00670">
    <property type="entry name" value="D_2_HYDROXYACID_DH_2"/>
    <property type="match status" value="1"/>
</dbReference>
<name>A7IJ69_XANP2</name>
<keyword evidence="3" id="KW-0520">NAD</keyword>
<dbReference type="STRING" id="78245.Xaut_2822"/>
<dbReference type="GO" id="GO:0051287">
    <property type="term" value="F:NAD binding"/>
    <property type="evidence" value="ECO:0007669"/>
    <property type="project" value="InterPro"/>
</dbReference>
<feature type="domain" description="D-isomer specific 2-hydroxyacid dehydrogenase NAD-binding" evidence="6">
    <location>
        <begin position="146"/>
        <end position="320"/>
    </location>
</feature>
<dbReference type="SUPFAM" id="SSF51735">
    <property type="entry name" value="NAD(P)-binding Rossmann-fold domains"/>
    <property type="match status" value="1"/>
</dbReference>
<evidence type="ECO:0000313" key="8">
    <source>
        <dbReference type="Proteomes" id="UP000002417"/>
    </source>
</evidence>
<dbReference type="OrthoDB" id="9793626at2"/>
<dbReference type="SUPFAM" id="SSF52283">
    <property type="entry name" value="Formate/glycerate dehydrogenase catalytic domain-like"/>
    <property type="match status" value="1"/>
</dbReference>
<evidence type="ECO:0000256" key="1">
    <source>
        <dbReference type="ARBA" id="ARBA00005854"/>
    </source>
</evidence>
<dbReference type="GO" id="GO:0030267">
    <property type="term" value="F:glyoxylate reductase (NADPH) activity"/>
    <property type="evidence" value="ECO:0007669"/>
    <property type="project" value="TreeGrafter"/>
</dbReference>
<evidence type="ECO:0000259" key="5">
    <source>
        <dbReference type="Pfam" id="PF00389"/>
    </source>
</evidence>
<reference evidence="7 8" key="1">
    <citation type="submission" date="2007-07" db="EMBL/GenBank/DDBJ databases">
        <title>Complete sequence of chromosome of Xanthobacter autotrophicus Py2.</title>
        <authorList>
            <consortium name="US DOE Joint Genome Institute"/>
            <person name="Copeland A."/>
            <person name="Lucas S."/>
            <person name="Lapidus A."/>
            <person name="Barry K."/>
            <person name="Glavina del Rio T."/>
            <person name="Hammon N."/>
            <person name="Israni S."/>
            <person name="Dalin E."/>
            <person name="Tice H."/>
            <person name="Pitluck S."/>
            <person name="Sims D."/>
            <person name="Brettin T."/>
            <person name="Bruce D."/>
            <person name="Detter J.C."/>
            <person name="Han C."/>
            <person name="Tapia R."/>
            <person name="Brainard J."/>
            <person name="Schmutz J."/>
            <person name="Larimer F."/>
            <person name="Land M."/>
            <person name="Hauser L."/>
            <person name="Kyrpides N."/>
            <person name="Kim E."/>
            <person name="Ensigns S.A."/>
            <person name="Richardson P."/>
        </authorList>
    </citation>
    <scope>NUCLEOTIDE SEQUENCE [LARGE SCALE GENOMIC DNA]</scope>
    <source>
        <strain evidence="8">ATCC BAA-1158 / Py2</strain>
    </source>
</reference>
<dbReference type="PANTHER" id="PTHR10996:SF178">
    <property type="entry name" value="2-HYDROXYACID DEHYDROGENASE YGL185C-RELATED"/>
    <property type="match status" value="1"/>
</dbReference>
<gene>
    <name evidence="7" type="ordered locus">Xaut_2822</name>
</gene>
<proteinExistence type="inferred from homology"/>